<dbReference type="Pfam" id="PF15455">
    <property type="entry name" value="Pro-rich_19"/>
    <property type="match status" value="1"/>
</dbReference>
<name>A0A4D9DFV4_9SAUR</name>
<gene>
    <name evidence="2" type="ORF">DR999_PMT22009</name>
</gene>
<feature type="compositionally biased region" description="Basic residues" evidence="1">
    <location>
        <begin position="37"/>
        <end position="46"/>
    </location>
</feature>
<evidence type="ECO:0000313" key="2">
    <source>
        <dbReference type="EMBL" id="TFJ96214.1"/>
    </source>
</evidence>
<feature type="compositionally biased region" description="Basic and acidic residues" evidence="1">
    <location>
        <begin position="130"/>
        <end position="140"/>
    </location>
</feature>
<evidence type="ECO:0000313" key="3">
    <source>
        <dbReference type="Proteomes" id="UP000297703"/>
    </source>
</evidence>
<dbReference type="PANTHER" id="PTHR37346">
    <property type="entry name" value="PROLINE-RICH PROTEIN 19"/>
    <property type="match status" value="1"/>
</dbReference>
<accession>A0A4D9DFV4</accession>
<dbReference type="PANTHER" id="PTHR37346:SF1">
    <property type="entry name" value="PROLINE-RICH PROTEIN 19"/>
    <property type="match status" value="1"/>
</dbReference>
<protein>
    <submittedName>
        <fullName evidence="2">Aminopeptidase 2</fullName>
    </submittedName>
</protein>
<dbReference type="EMBL" id="QXTE01000741">
    <property type="protein sequence ID" value="TFJ96214.1"/>
    <property type="molecule type" value="Genomic_DNA"/>
</dbReference>
<feature type="region of interest" description="Disordered" evidence="1">
    <location>
        <begin position="287"/>
        <end position="329"/>
    </location>
</feature>
<reference evidence="2 3" key="2">
    <citation type="submission" date="2019-04" db="EMBL/GenBank/DDBJ databases">
        <title>The genome sequence of big-headed turtle.</title>
        <authorList>
            <person name="Gong S."/>
        </authorList>
    </citation>
    <scope>NUCLEOTIDE SEQUENCE [LARGE SCALE GENOMIC DNA]</scope>
    <source>
        <strain evidence="2">DO16091913</strain>
        <tissue evidence="2">Muscle</tissue>
    </source>
</reference>
<dbReference type="Proteomes" id="UP000297703">
    <property type="component" value="Unassembled WGS sequence"/>
</dbReference>
<dbReference type="AlphaFoldDB" id="A0A4D9DFV4"/>
<evidence type="ECO:0000256" key="1">
    <source>
        <dbReference type="SAM" id="MobiDB-lite"/>
    </source>
</evidence>
<dbReference type="GO" id="GO:0004177">
    <property type="term" value="F:aminopeptidase activity"/>
    <property type="evidence" value="ECO:0007669"/>
    <property type="project" value="UniProtKB-KW"/>
</dbReference>
<organism evidence="2 3">
    <name type="scientific">Platysternon megacephalum</name>
    <name type="common">big-headed turtle</name>
    <dbReference type="NCBI Taxonomy" id="55544"/>
    <lineage>
        <taxon>Eukaryota</taxon>
        <taxon>Metazoa</taxon>
        <taxon>Chordata</taxon>
        <taxon>Craniata</taxon>
        <taxon>Vertebrata</taxon>
        <taxon>Euteleostomi</taxon>
        <taxon>Archelosauria</taxon>
        <taxon>Testudinata</taxon>
        <taxon>Testudines</taxon>
        <taxon>Cryptodira</taxon>
        <taxon>Durocryptodira</taxon>
        <taxon>Testudinoidea</taxon>
        <taxon>Platysternidae</taxon>
        <taxon>Platysternon</taxon>
    </lineage>
</organism>
<feature type="region of interest" description="Disordered" evidence="1">
    <location>
        <begin position="130"/>
        <end position="227"/>
    </location>
</feature>
<keyword evidence="2" id="KW-0645">Protease</keyword>
<feature type="region of interest" description="Disordered" evidence="1">
    <location>
        <begin position="1"/>
        <end position="65"/>
    </location>
</feature>
<dbReference type="STRING" id="55544.A0A4D9DFV4"/>
<keyword evidence="3" id="KW-1185">Reference proteome</keyword>
<keyword evidence="2" id="KW-0031">Aminopeptidase</keyword>
<proteinExistence type="predicted"/>
<sequence length="707" mass="76579">MNPCSRRRAGDDPGLAPSAPQLTASQPGHHGAGQRPGRVKRRKTKRERNSAKFGRNAAVGGAEQRPGCRMLQRMPAPGWSSHCAGHAKSIPLPAIKRVSGSMPVIITQHRLSQHLGMFNREVKSADIERLLDPRSERETETETSAAIPGAISQAWDPCAPDQTCAPDRQHRTSAPAPHAAGEGPQPTAAPSHSETAAVETGDSQAEVPAPLDEKENVPPSGAEPGGATAAMRELAQELQTHLDLTSTFPGRNLISERRQTILSTLLDRHQTLPDLSALMVHNKPCGGSAQGALRSPGARGQELLDTGSSGSRNSEQGISGKRRRGQDVLTFRSPSPVHTVIKTGERATQREDLESLGACEPFGQHSLHPTAAPSHHARLSGSALHACTIATFAPQAPGPLPRAAQCCERSWEAIWEPRTRLETASMAFRPARKERASEGHGQGHWMPFAAGDSVRTLGLGLDSRSAAACPLAEPPQYPCAHWLSPELWQVLQTQTQSKRPPPELHTSQTMARAAPETQTSFDVLKSIWSPNQPSQAAEVLAPRALAWPRPGHRAVSWELCSEPALLPQACSQHRPGPHLEPLLPPREARKPRHANGLLSVLGKPRDHCHKPASMEPVRAPTCYQPWDSRTWDLPEASGEGWPRAGGWESRFPLGGAQQLCALQQLPMSFFPPSEALEHGRSPPPTLHGYRLEEGSPEAWVFPRMKLY</sequence>
<keyword evidence="2" id="KW-0378">Hydrolase</keyword>
<dbReference type="InterPro" id="IPR029355">
    <property type="entry name" value="Pro-rich_19"/>
</dbReference>
<feature type="compositionally biased region" description="Polar residues" evidence="1">
    <location>
        <begin position="306"/>
        <end position="317"/>
    </location>
</feature>
<comment type="caution">
    <text evidence="2">The sequence shown here is derived from an EMBL/GenBank/DDBJ whole genome shotgun (WGS) entry which is preliminary data.</text>
</comment>
<dbReference type="OrthoDB" id="9451259at2759"/>
<reference evidence="2 3" key="1">
    <citation type="submission" date="2019-04" db="EMBL/GenBank/DDBJ databases">
        <title>Draft genome of the big-headed turtle Platysternon megacephalum.</title>
        <authorList>
            <person name="Gong S."/>
        </authorList>
    </citation>
    <scope>NUCLEOTIDE SEQUENCE [LARGE SCALE GENOMIC DNA]</scope>
    <source>
        <strain evidence="2">DO16091913</strain>
        <tissue evidence="2">Muscle</tissue>
    </source>
</reference>